<evidence type="ECO:0000256" key="2">
    <source>
        <dbReference type="SAM" id="Phobius"/>
    </source>
</evidence>
<dbReference type="EMBL" id="JBHTBX010000009">
    <property type="protein sequence ID" value="MFC7435660.1"/>
    <property type="molecule type" value="Genomic_DNA"/>
</dbReference>
<comment type="caution">
    <text evidence="3">The sequence shown here is derived from an EMBL/GenBank/DDBJ whole genome shotgun (WGS) entry which is preliminary data.</text>
</comment>
<dbReference type="Proteomes" id="UP001596495">
    <property type="component" value="Unassembled WGS sequence"/>
</dbReference>
<evidence type="ECO:0000313" key="4">
    <source>
        <dbReference type="Proteomes" id="UP001596495"/>
    </source>
</evidence>
<protein>
    <recommendedName>
        <fullName evidence="5">DUF4124 domain-containing protein</fullName>
    </recommendedName>
</protein>
<evidence type="ECO:0000256" key="1">
    <source>
        <dbReference type="SAM" id="MobiDB-lite"/>
    </source>
</evidence>
<keyword evidence="2" id="KW-1133">Transmembrane helix</keyword>
<proteinExistence type="predicted"/>
<evidence type="ECO:0000313" key="3">
    <source>
        <dbReference type="EMBL" id="MFC7435660.1"/>
    </source>
</evidence>
<evidence type="ECO:0008006" key="5">
    <source>
        <dbReference type="Google" id="ProtNLM"/>
    </source>
</evidence>
<feature type="region of interest" description="Disordered" evidence="1">
    <location>
        <begin position="122"/>
        <end position="143"/>
    </location>
</feature>
<keyword evidence="2" id="KW-0472">Membrane</keyword>
<sequence>MADDDYQDEVFTPPPPRPWWPWVLPLVVAAGMAIGWLRTSADEPESEPVVAATDPAPAPVLIPAAEVPDPKNVPLYQCRQTSGTFFWSRKPCADWGAKLERTTGVPEGWSFERQVALAEQRRQETEVVASGPGAPRPPSGQAECQRLGREIANIDGLVRQVLDYRQQGELKASRQRLRERQQALVCDRP</sequence>
<name>A0ABW2RC74_9BURK</name>
<keyword evidence="2" id="KW-0812">Transmembrane</keyword>
<reference evidence="4" key="1">
    <citation type="journal article" date="2019" name="Int. J. Syst. Evol. Microbiol.">
        <title>The Global Catalogue of Microorganisms (GCM) 10K type strain sequencing project: providing services to taxonomists for standard genome sequencing and annotation.</title>
        <authorList>
            <consortium name="The Broad Institute Genomics Platform"/>
            <consortium name="The Broad Institute Genome Sequencing Center for Infectious Disease"/>
            <person name="Wu L."/>
            <person name="Ma J."/>
        </authorList>
    </citation>
    <scope>NUCLEOTIDE SEQUENCE [LARGE SCALE GENOMIC DNA]</scope>
    <source>
        <strain evidence="4">CCUG 54518</strain>
    </source>
</reference>
<gene>
    <name evidence="3" type="ORF">ACFQNJ_14180</name>
</gene>
<feature type="transmembrane region" description="Helical" evidence="2">
    <location>
        <begin position="19"/>
        <end position="37"/>
    </location>
</feature>
<organism evidence="3 4">
    <name type="scientific">Hydrogenophaga bisanensis</name>
    <dbReference type="NCBI Taxonomy" id="439611"/>
    <lineage>
        <taxon>Bacteria</taxon>
        <taxon>Pseudomonadati</taxon>
        <taxon>Pseudomonadota</taxon>
        <taxon>Betaproteobacteria</taxon>
        <taxon>Burkholderiales</taxon>
        <taxon>Comamonadaceae</taxon>
        <taxon>Hydrogenophaga</taxon>
    </lineage>
</organism>
<keyword evidence="4" id="KW-1185">Reference proteome</keyword>
<dbReference type="RefSeq" id="WP_382258684.1">
    <property type="nucleotide sequence ID" value="NZ_JBHTBX010000009.1"/>
</dbReference>
<accession>A0ABW2RC74</accession>